<keyword evidence="1" id="KW-0472">Membrane</keyword>
<gene>
    <name evidence="2" type="ORF">jaqu_17660</name>
</gene>
<evidence type="ECO:0000256" key="1">
    <source>
        <dbReference type="SAM" id="Phobius"/>
    </source>
</evidence>
<dbReference type="AlphaFoldDB" id="A0A0D1D9G7"/>
<reference evidence="2 3" key="1">
    <citation type="submission" date="2015-02" db="EMBL/GenBank/DDBJ databases">
        <title>Genome Sequence of Jannaschia aquimarina DSM28248, a member of the Roseobacter clade.</title>
        <authorList>
            <person name="Voget S."/>
            <person name="Daniel R."/>
        </authorList>
    </citation>
    <scope>NUCLEOTIDE SEQUENCE [LARGE SCALE GENOMIC DNA]</scope>
    <source>
        <strain evidence="2 3">GSW-M26</strain>
    </source>
</reference>
<comment type="caution">
    <text evidence="2">The sequence shown here is derived from an EMBL/GenBank/DDBJ whole genome shotgun (WGS) entry which is preliminary data.</text>
</comment>
<evidence type="ECO:0000313" key="2">
    <source>
        <dbReference type="EMBL" id="KIT16538.1"/>
    </source>
</evidence>
<keyword evidence="1" id="KW-1133">Transmembrane helix</keyword>
<sequence length="57" mass="5954">MGDRDENTKKSTAVDWVVVSASIIGIVLVGLGFVAASVSEHSTARDQQIGISDTSSF</sequence>
<accession>A0A0D1D9G7</accession>
<keyword evidence="3" id="KW-1185">Reference proteome</keyword>
<proteinExistence type="predicted"/>
<dbReference type="RefSeq" id="WP_161793849.1">
    <property type="nucleotide sequence ID" value="NZ_FZPF01000005.1"/>
</dbReference>
<dbReference type="EMBL" id="JYFE01000032">
    <property type="protein sequence ID" value="KIT16538.1"/>
    <property type="molecule type" value="Genomic_DNA"/>
</dbReference>
<evidence type="ECO:0000313" key="3">
    <source>
        <dbReference type="Proteomes" id="UP000032232"/>
    </source>
</evidence>
<keyword evidence="1" id="KW-0812">Transmembrane</keyword>
<protein>
    <submittedName>
        <fullName evidence="2">Uncharacterized protein</fullName>
    </submittedName>
</protein>
<feature type="transmembrane region" description="Helical" evidence="1">
    <location>
        <begin position="16"/>
        <end position="38"/>
    </location>
</feature>
<organism evidence="2 3">
    <name type="scientific">Jannaschia aquimarina</name>
    <dbReference type="NCBI Taxonomy" id="935700"/>
    <lineage>
        <taxon>Bacteria</taxon>
        <taxon>Pseudomonadati</taxon>
        <taxon>Pseudomonadota</taxon>
        <taxon>Alphaproteobacteria</taxon>
        <taxon>Rhodobacterales</taxon>
        <taxon>Roseobacteraceae</taxon>
        <taxon>Jannaschia</taxon>
    </lineage>
</organism>
<dbReference type="Proteomes" id="UP000032232">
    <property type="component" value="Unassembled WGS sequence"/>
</dbReference>
<dbReference type="PATRIC" id="fig|935700.4.peg.1833"/>
<name>A0A0D1D9G7_9RHOB</name>